<dbReference type="PANTHER" id="PTHR10091:SF0">
    <property type="entry name" value="GALACTOSE MUTAROTASE"/>
    <property type="match status" value="1"/>
</dbReference>
<dbReference type="SUPFAM" id="SSF74650">
    <property type="entry name" value="Galactose mutarotase-like"/>
    <property type="match status" value="1"/>
</dbReference>
<gene>
    <name evidence="10" type="ORF">MKW94_007811</name>
</gene>
<keyword evidence="3 5" id="KW-0413">Isomerase</keyword>
<comment type="similarity">
    <text evidence="2 5">Belongs to the aldose epimerase family.</text>
</comment>
<comment type="catalytic activity">
    <reaction evidence="5">
        <text>alpha-D-glucose = beta-D-glucose</text>
        <dbReference type="Rhea" id="RHEA:10264"/>
        <dbReference type="ChEBI" id="CHEBI:15903"/>
        <dbReference type="ChEBI" id="CHEBI:17925"/>
        <dbReference type="EC" id="5.1.3.3"/>
    </reaction>
</comment>
<dbReference type="AlphaFoldDB" id="A0AA41S945"/>
<organism evidence="10 11">
    <name type="scientific">Papaver nudicaule</name>
    <name type="common">Iceland poppy</name>
    <dbReference type="NCBI Taxonomy" id="74823"/>
    <lineage>
        <taxon>Eukaryota</taxon>
        <taxon>Viridiplantae</taxon>
        <taxon>Streptophyta</taxon>
        <taxon>Embryophyta</taxon>
        <taxon>Tracheophyta</taxon>
        <taxon>Spermatophyta</taxon>
        <taxon>Magnoliopsida</taxon>
        <taxon>Ranunculales</taxon>
        <taxon>Papaveraceae</taxon>
        <taxon>Papaveroideae</taxon>
        <taxon>Papaver</taxon>
    </lineage>
</organism>
<dbReference type="NCBIfam" id="NF008277">
    <property type="entry name" value="PRK11055.1"/>
    <property type="match status" value="1"/>
</dbReference>
<dbReference type="GO" id="GO:0006006">
    <property type="term" value="P:glucose metabolic process"/>
    <property type="evidence" value="ECO:0007669"/>
    <property type="project" value="TreeGrafter"/>
</dbReference>
<evidence type="ECO:0000256" key="1">
    <source>
        <dbReference type="ARBA" id="ARBA00005028"/>
    </source>
</evidence>
<dbReference type="Gene3D" id="2.70.98.10">
    <property type="match status" value="1"/>
</dbReference>
<evidence type="ECO:0000256" key="9">
    <source>
        <dbReference type="SAM" id="SignalP"/>
    </source>
</evidence>
<dbReference type="PIRSF" id="PIRSF005096">
    <property type="entry name" value="GALM"/>
    <property type="match status" value="1"/>
</dbReference>
<dbReference type="InterPro" id="IPR008183">
    <property type="entry name" value="Aldose_1/G6P_1-epimerase"/>
</dbReference>
<reference evidence="10" key="1">
    <citation type="submission" date="2022-03" db="EMBL/GenBank/DDBJ databases">
        <title>A functionally conserved STORR gene fusion in Papaver species that diverged 16.8 million years ago.</title>
        <authorList>
            <person name="Catania T."/>
        </authorList>
    </citation>
    <scope>NUCLEOTIDE SEQUENCE</scope>
    <source>
        <strain evidence="10">S-191538</strain>
    </source>
</reference>
<feature type="active site" description="Proton acceptor" evidence="6">
    <location>
        <position position="323"/>
    </location>
</feature>
<evidence type="ECO:0000313" key="10">
    <source>
        <dbReference type="EMBL" id="MCL7030941.1"/>
    </source>
</evidence>
<feature type="binding site" evidence="8">
    <location>
        <begin position="191"/>
        <end position="193"/>
    </location>
    <ligand>
        <name>beta-D-galactose</name>
        <dbReference type="ChEBI" id="CHEBI:27667"/>
    </ligand>
</feature>
<sequence>MGKISVMLCFLIVSLALVNGKKDVSKIGVFELKKGDFSIKLTNWGASIMSIVLPDSHGKLADIALGYDSAQSYVNDTTNFGRTVGRVANRIGGAKFTLNGATYKLNANDGKNTLHGGAKGFGNLLWKVQSHKPDAKSPYITFTYDSFDGEQGFPGKALVSVTYMIMGSNKLLVDMKAKAIDKATPINLAHHTYFNLGGHNSGNIKSNKVQIFASHITPTDSGLIPTGKISPVKGTPFDFLSPQTVGSKLKHLPGGFDINYALDGATRGKKLKKTAVVSESKSGRIMELWSNQPGVQFYTANTLANVKGKGGYVYGNYAGLCLETQAFPDAVNHPNFPSVIVNPGQTYSHVMLFRFTTKNVNIS</sequence>
<feature type="chain" id="PRO_5041333212" description="Aldose 1-epimerase" evidence="9">
    <location>
        <begin position="21"/>
        <end position="363"/>
    </location>
</feature>
<dbReference type="PANTHER" id="PTHR10091">
    <property type="entry name" value="ALDOSE-1-EPIMERASE"/>
    <property type="match status" value="1"/>
</dbReference>
<evidence type="ECO:0000256" key="4">
    <source>
        <dbReference type="ARBA" id="ARBA00023277"/>
    </source>
</evidence>
<dbReference type="FunFam" id="2.70.98.10:FF:000008">
    <property type="entry name" value="Aldose 1-epimerase"/>
    <property type="match status" value="1"/>
</dbReference>
<dbReference type="GO" id="GO:0033499">
    <property type="term" value="P:galactose catabolic process via UDP-galactose, Leloir pathway"/>
    <property type="evidence" value="ECO:0007669"/>
    <property type="project" value="TreeGrafter"/>
</dbReference>
<accession>A0AA41S945</accession>
<evidence type="ECO:0000313" key="11">
    <source>
        <dbReference type="Proteomes" id="UP001177140"/>
    </source>
</evidence>
<feature type="binding site" evidence="8">
    <location>
        <begin position="89"/>
        <end position="90"/>
    </location>
    <ligand>
        <name>beta-D-galactose</name>
        <dbReference type="ChEBI" id="CHEBI:27667"/>
    </ligand>
</feature>
<dbReference type="InterPro" id="IPR014718">
    <property type="entry name" value="GH-type_carb-bd"/>
</dbReference>
<feature type="signal peptide" evidence="9">
    <location>
        <begin position="1"/>
        <end position="20"/>
    </location>
</feature>
<keyword evidence="4 5" id="KW-0119">Carbohydrate metabolism</keyword>
<evidence type="ECO:0000256" key="5">
    <source>
        <dbReference type="PIRNR" id="PIRNR005096"/>
    </source>
</evidence>
<comment type="pathway">
    <text evidence="1 5">Carbohydrate metabolism; hexose metabolism.</text>
</comment>
<keyword evidence="9" id="KW-0732">Signal</keyword>
<dbReference type="Pfam" id="PF01263">
    <property type="entry name" value="Aldose_epim"/>
    <property type="match status" value="1"/>
</dbReference>
<dbReference type="InterPro" id="IPR047215">
    <property type="entry name" value="Galactose_mutarotase-like"/>
</dbReference>
<protein>
    <recommendedName>
        <fullName evidence="5">Aldose 1-epimerase</fullName>
        <ecNumber evidence="5">5.1.3.3</ecNumber>
    </recommendedName>
</protein>
<evidence type="ECO:0000256" key="8">
    <source>
        <dbReference type="PIRSR" id="PIRSR005096-3"/>
    </source>
</evidence>
<dbReference type="Proteomes" id="UP001177140">
    <property type="component" value="Unassembled WGS sequence"/>
</dbReference>
<evidence type="ECO:0000256" key="6">
    <source>
        <dbReference type="PIRSR" id="PIRSR005096-1"/>
    </source>
</evidence>
<comment type="caution">
    <text evidence="10">The sequence shown here is derived from an EMBL/GenBank/DDBJ whole genome shotgun (WGS) entry which is preliminary data.</text>
</comment>
<keyword evidence="11" id="KW-1185">Reference proteome</keyword>
<dbReference type="GO" id="GO:0004034">
    <property type="term" value="F:aldose 1-epimerase activity"/>
    <property type="evidence" value="ECO:0007669"/>
    <property type="project" value="UniProtKB-EC"/>
</dbReference>
<name>A0AA41S945_PAPNU</name>
<dbReference type="GO" id="GO:0030246">
    <property type="term" value="F:carbohydrate binding"/>
    <property type="evidence" value="ECO:0007669"/>
    <property type="project" value="InterPro"/>
</dbReference>
<proteinExistence type="inferred from homology"/>
<dbReference type="CDD" id="cd09019">
    <property type="entry name" value="galactose_mutarotase_like"/>
    <property type="match status" value="1"/>
</dbReference>
<dbReference type="InterPro" id="IPR011013">
    <property type="entry name" value="Gal_mutarotase_sf_dom"/>
</dbReference>
<evidence type="ECO:0000256" key="3">
    <source>
        <dbReference type="ARBA" id="ARBA00023235"/>
    </source>
</evidence>
<feature type="active site" description="Proton donor" evidence="6">
    <location>
        <position position="191"/>
    </location>
</feature>
<dbReference type="EMBL" id="JAJJMA010106968">
    <property type="protein sequence ID" value="MCL7030941.1"/>
    <property type="molecule type" value="Genomic_DNA"/>
</dbReference>
<dbReference type="EC" id="5.1.3.3" evidence="5"/>
<evidence type="ECO:0000256" key="7">
    <source>
        <dbReference type="PIRSR" id="PIRSR005096-2"/>
    </source>
</evidence>
<evidence type="ECO:0000256" key="2">
    <source>
        <dbReference type="ARBA" id="ARBA00006206"/>
    </source>
</evidence>
<feature type="binding site" evidence="7">
    <location>
        <position position="257"/>
    </location>
    <ligand>
        <name>beta-D-galactose</name>
        <dbReference type="ChEBI" id="CHEBI:27667"/>
    </ligand>
</feature>
<dbReference type="InterPro" id="IPR015443">
    <property type="entry name" value="Aldose_1-epimerase"/>
</dbReference>